<dbReference type="AlphaFoldDB" id="A0AB72UEJ4"/>
<dbReference type="RefSeq" id="WP_233421761.1">
    <property type="nucleotide sequence ID" value="NZ_CP004388.1"/>
</dbReference>
<dbReference type="EMBL" id="CP004388">
    <property type="protein sequence ID" value="AJD52537.1"/>
    <property type="molecule type" value="Genomic_DNA"/>
</dbReference>
<dbReference type="GeneID" id="31928097"/>
<evidence type="ECO:0000256" key="1">
    <source>
        <dbReference type="SAM" id="MobiDB-lite"/>
    </source>
</evidence>
<dbReference type="Proteomes" id="UP000007127">
    <property type="component" value="Chromosome"/>
</dbReference>
<protein>
    <recommendedName>
        <fullName evidence="4">Glycoside-hydrolase family GH114 TIM-barrel domain-containing protein</fullName>
    </recommendedName>
</protein>
<proteinExistence type="predicted"/>
<dbReference type="SUPFAM" id="SSF51445">
    <property type="entry name" value="(Trans)glycosidases"/>
    <property type="match status" value="1"/>
</dbReference>
<dbReference type="Gene3D" id="3.20.20.70">
    <property type="entry name" value="Aldolase class I"/>
    <property type="match status" value="2"/>
</dbReference>
<dbReference type="InterPro" id="IPR013785">
    <property type="entry name" value="Aldolase_TIM"/>
</dbReference>
<accession>A0AB72UEJ4</accession>
<reference evidence="2 3" key="1">
    <citation type="journal article" date="2012" name="J. Bacteriol.">
        <title>Genome sequence of Thalassospira xiamenensis type strain M-5.</title>
        <authorList>
            <person name="Lai Q."/>
            <person name="Shao Z."/>
        </authorList>
    </citation>
    <scope>NUCLEOTIDE SEQUENCE [LARGE SCALE GENOMIC DNA]</scope>
    <source>
        <strain evidence="2 3">M-5</strain>
    </source>
</reference>
<dbReference type="InterPro" id="IPR017853">
    <property type="entry name" value="GH"/>
</dbReference>
<name>A0AB72UEJ4_9PROT</name>
<evidence type="ECO:0000313" key="2">
    <source>
        <dbReference type="EMBL" id="AJD52537.1"/>
    </source>
</evidence>
<dbReference type="KEGG" id="txi:TH3_12105"/>
<sequence>MMAEANWQKVRDLSRGKVSGKLTSNPQSRFRWKRSLVAFGLVVGSLCAPVTLTAPVNAQQLEPFVPPPNSLSSPSKRSEATGTEKPDVQFADEMRNFVIQLSRWAKSYRSDFSIIALNGLELTEYLETTLFASRGTAEPARNYLRALDGIMIEAPFYGFDKYGEPTDSEETKYILGYLDRLKSSGLEYFALDYTDKSDAQQAARQKLRDLNALYYAAPPPDKQLSTLAKVPRTPIGANPHIIDNIREAKNYAIVLDSSPYGTKDAFTDAMIDTNYDVLIIDPFHRGTIPLTYDDMKRLRYKKVGTPRTILAYLNIGTAETYRYYWQNNWRAGSPEFIGEGNLDARWGQEHHVYYWSQAWQNILFGSENSYLGGIMKLGFDGVVLGGLNEYSWWLDY</sequence>
<dbReference type="PANTHER" id="PTHR35882">
    <property type="entry name" value="PELA"/>
    <property type="match status" value="1"/>
</dbReference>
<feature type="compositionally biased region" description="Basic and acidic residues" evidence="1">
    <location>
        <begin position="76"/>
        <end position="86"/>
    </location>
</feature>
<gene>
    <name evidence="2" type="ORF">TH3_12105</name>
</gene>
<evidence type="ECO:0008006" key="4">
    <source>
        <dbReference type="Google" id="ProtNLM"/>
    </source>
</evidence>
<dbReference type="PANTHER" id="PTHR35882:SF2">
    <property type="entry name" value="PELA"/>
    <property type="match status" value="1"/>
</dbReference>
<evidence type="ECO:0000313" key="3">
    <source>
        <dbReference type="Proteomes" id="UP000007127"/>
    </source>
</evidence>
<feature type="region of interest" description="Disordered" evidence="1">
    <location>
        <begin position="63"/>
        <end position="86"/>
    </location>
</feature>
<organism evidence="2 3">
    <name type="scientific">Thalassospira xiamenensis M-5 = DSM 17429</name>
    <dbReference type="NCBI Taxonomy" id="1123366"/>
    <lineage>
        <taxon>Bacteria</taxon>
        <taxon>Pseudomonadati</taxon>
        <taxon>Pseudomonadota</taxon>
        <taxon>Alphaproteobacteria</taxon>
        <taxon>Rhodospirillales</taxon>
        <taxon>Thalassospiraceae</taxon>
        <taxon>Thalassospira</taxon>
    </lineage>
</organism>